<dbReference type="EMBL" id="CAJVPI010001159">
    <property type="protein sequence ID" value="CAG8598035.1"/>
    <property type="molecule type" value="Genomic_DNA"/>
</dbReference>
<comment type="caution">
    <text evidence="6">The sequence shown here is derived from an EMBL/GenBank/DDBJ whole genome shotgun (WGS) entry which is preliminary data.</text>
</comment>
<keyword evidence="7" id="KW-1185">Reference proteome</keyword>
<dbReference type="OrthoDB" id="2673191at2759"/>
<evidence type="ECO:0000256" key="1">
    <source>
        <dbReference type="ARBA" id="ARBA00004340"/>
    </source>
</evidence>
<evidence type="ECO:0000313" key="7">
    <source>
        <dbReference type="Proteomes" id="UP000789739"/>
    </source>
</evidence>
<evidence type="ECO:0000259" key="5">
    <source>
        <dbReference type="Pfam" id="PF20147"/>
    </source>
</evidence>
<organism evidence="6 7">
    <name type="scientific">Paraglomus brasilianum</name>
    <dbReference type="NCBI Taxonomy" id="144538"/>
    <lineage>
        <taxon>Eukaryota</taxon>
        <taxon>Fungi</taxon>
        <taxon>Fungi incertae sedis</taxon>
        <taxon>Mucoromycota</taxon>
        <taxon>Glomeromycotina</taxon>
        <taxon>Glomeromycetes</taxon>
        <taxon>Paraglomerales</taxon>
        <taxon>Paraglomeraceae</taxon>
        <taxon>Paraglomus</taxon>
    </lineage>
</organism>
<dbReference type="GO" id="GO:0005576">
    <property type="term" value="C:extracellular region"/>
    <property type="evidence" value="ECO:0007669"/>
    <property type="project" value="UniProtKB-SubCell"/>
</dbReference>
<dbReference type="AlphaFoldDB" id="A0A9N9CBY8"/>
<gene>
    <name evidence="6" type="ORF">PBRASI_LOCUS7486</name>
</gene>
<feature type="region of interest" description="Disordered" evidence="4">
    <location>
        <begin position="118"/>
        <end position="143"/>
    </location>
</feature>
<comment type="subcellular location">
    <subcellularLocation>
        <location evidence="1">Host cell</location>
    </subcellularLocation>
    <subcellularLocation>
        <location evidence="2">Secreted</location>
    </subcellularLocation>
</comment>
<feature type="domain" description="Crinkler effector protein N-terminal" evidence="5">
    <location>
        <begin position="4"/>
        <end position="115"/>
    </location>
</feature>
<accession>A0A9N9CBY8</accession>
<dbReference type="GO" id="GO:0043657">
    <property type="term" value="C:host cell"/>
    <property type="evidence" value="ECO:0007669"/>
    <property type="project" value="UniProtKB-SubCell"/>
</dbReference>
<evidence type="ECO:0000256" key="2">
    <source>
        <dbReference type="ARBA" id="ARBA00004613"/>
    </source>
</evidence>
<evidence type="ECO:0000256" key="3">
    <source>
        <dbReference type="ARBA" id="ARBA00022525"/>
    </source>
</evidence>
<proteinExistence type="predicted"/>
<dbReference type="Proteomes" id="UP000789739">
    <property type="component" value="Unassembled WGS sequence"/>
</dbReference>
<sequence>MSTITLSCLVMGDDPYENVFAVDIDDSKLVSHLKKAIKQEQPQTFAGVDSKNLKLWKVNIPLNEPEPNLSLTTTKKFDITIREGLPDVKLLSSFDEISEYFSGQPPRKHVHVVVQGEPQSGVQAEANENTERSSSKKSKGSQVISNVNETNSCKSRCSVVNICLQSMVSTTTDLPEETMYEWICHKLKNMKDMFVTAKTADTPEVIIDVSKMEQLSLPITNANETNHCDGGFSILNYCQQNMVSTSTGK</sequence>
<evidence type="ECO:0000313" key="6">
    <source>
        <dbReference type="EMBL" id="CAG8598035.1"/>
    </source>
</evidence>
<keyword evidence="3" id="KW-0964">Secreted</keyword>
<protein>
    <submittedName>
        <fullName evidence="6">2828_t:CDS:1</fullName>
    </submittedName>
</protein>
<dbReference type="InterPro" id="IPR045379">
    <property type="entry name" value="Crinkler_N"/>
</dbReference>
<name>A0A9N9CBY8_9GLOM</name>
<reference evidence="6" key="1">
    <citation type="submission" date="2021-06" db="EMBL/GenBank/DDBJ databases">
        <authorList>
            <person name="Kallberg Y."/>
            <person name="Tangrot J."/>
            <person name="Rosling A."/>
        </authorList>
    </citation>
    <scope>NUCLEOTIDE SEQUENCE</scope>
    <source>
        <strain evidence="6">BR232B</strain>
    </source>
</reference>
<dbReference type="Pfam" id="PF20147">
    <property type="entry name" value="Crinkler"/>
    <property type="match status" value="1"/>
</dbReference>
<evidence type="ECO:0000256" key="4">
    <source>
        <dbReference type="SAM" id="MobiDB-lite"/>
    </source>
</evidence>